<keyword evidence="3" id="KW-1185">Reference proteome</keyword>
<reference evidence="2 3" key="1">
    <citation type="submission" date="2020-09" db="EMBL/GenBank/DDBJ databases">
        <title>Paenibacillus sp. strain PR3 16S rRNA gene Genome sequencing and assembly.</title>
        <authorList>
            <person name="Kim J."/>
        </authorList>
    </citation>
    <scope>NUCLEOTIDE SEQUENCE [LARGE SCALE GENOMIC DNA]</scope>
    <source>
        <strain evidence="2 3">PR3</strain>
    </source>
</reference>
<dbReference type="CDD" id="cd00158">
    <property type="entry name" value="RHOD"/>
    <property type="match status" value="1"/>
</dbReference>
<organism evidence="2 3">
    <name type="scientific">Paenibacillus terricola</name>
    <dbReference type="NCBI Taxonomy" id="2763503"/>
    <lineage>
        <taxon>Bacteria</taxon>
        <taxon>Bacillati</taxon>
        <taxon>Bacillota</taxon>
        <taxon>Bacilli</taxon>
        <taxon>Bacillales</taxon>
        <taxon>Paenibacillaceae</taxon>
        <taxon>Paenibacillus</taxon>
    </lineage>
</organism>
<accession>A0ABR8MTE5</accession>
<dbReference type="RefSeq" id="WP_191202536.1">
    <property type="nucleotide sequence ID" value="NZ_JACXZA010000001.1"/>
</dbReference>
<dbReference type="Proteomes" id="UP000609346">
    <property type="component" value="Unassembled WGS sequence"/>
</dbReference>
<evidence type="ECO:0000259" key="1">
    <source>
        <dbReference type="PROSITE" id="PS50206"/>
    </source>
</evidence>
<dbReference type="SUPFAM" id="SSF52821">
    <property type="entry name" value="Rhodanese/Cell cycle control phosphatase"/>
    <property type="match status" value="1"/>
</dbReference>
<dbReference type="InterPro" id="IPR050229">
    <property type="entry name" value="GlpE_sulfurtransferase"/>
</dbReference>
<evidence type="ECO:0000313" key="3">
    <source>
        <dbReference type="Proteomes" id="UP000609346"/>
    </source>
</evidence>
<dbReference type="InterPro" id="IPR001763">
    <property type="entry name" value="Rhodanese-like_dom"/>
</dbReference>
<dbReference type="EMBL" id="JACXZA010000001">
    <property type="protein sequence ID" value="MBD3918336.1"/>
    <property type="molecule type" value="Genomic_DNA"/>
</dbReference>
<dbReference type="SMART" id="SM00450">
    <property type="entry name" value="RHOD"/>
    <property type="match status" value="1"/>
</dbReference>
<feature type="domain" description="Rhodanese" evidence="1">
    <location>
        <begin position="16"/>
        <end position="102"/>
    </location>
</feature>
<dbReference type="InterPro" id="IPR036873">
    <property type="entry name" value="Rhodanese-like_dom_sf"/>
</dbReference>
<evidence type="ECO:0000313" key="2">
    <source>
        <dbReference type="EMBL" id="MBD3918336.1"/>
    </source>
</evidence>
<comment type="caution">
    <text evidence="2">The sequence shown here is derived from an EMBL/GenBank/DDBJ whole genome shotgun (WGS) entry which is preliminary data.</text>
</comment>
<dbReference type="Gene3D" id="3.40.250.10">
    <property type="entry name" value="Rhodanese-like domain"/>
    <property type="match status" value="1"/>
</dbReference>
<dbReference type="PROSITE" id="PS50206">
    <property type="entry name" value="RHODANESE_3"/>
    <property type="match status" value="1"/>
</dbReference>
<gene>
    <name evidence="2" type="ORF">H8B09_06180</name>
</gene>
<dbReference type="PANTHER" id="PTHR43031:SF17">
    <property type="entry name" value="SULFURTRANSFERASE YTWF-RELATED"/>
    <property type="match status" value="1"/>
</dbReference>
<proteinExistence type="predicted"/>
<dbReference type="PANTHER" id="PTHR43031">
    <property type="entry name" value="FAD-DEPENDENT OXIDOREDUCTASE"/>
    <property type="match status" value="1"/>
</dbReference>
<sequence length="104" mass="11503">MYTEISTDELRDRLEQGEKLYLVDVREPDEWEDGHVQEAINIPLSQLQARVGELAAGGEEPFILMCRSGNRSSRACDYLTALGYEVVNVAGGMLNWNGKVVSGA</sequence>
<dbReference type="Pfam" id="PF00581">
    <property type="entry name" value="Rhodanese"/>
    <property type="match status" value="1"/>
</dbReference>
<protein>
    <submittedName>
        <fullName evidence="2">Rhodanese-like domain-containing protein</fullName>
    </submittedName>
</protein>
<name>A0ABR8MTE5_9BACL</name>